<evidence type="ECO:0000256" key="1">
    <source>
        <dbReference type="ARBA" id="ARBA00001947"/>
    </source>
</evidence>
<protein>
    <submittedName>
        <fullName evidence="7">Adenosine deaminase</fullName>
    </submittedName>
</protein>
<dbReference type="PANTHER" id="PTHR43114:SF6">
    <property type="entry name" value="ADENINE DEAMINASE"/>
    <property type="match status" value="1"/>
</dbReference>
<keyword evidence="5" id="KW-0862">Zinc</keyword>
<evidence type="ECO:0000256" key="4">
    <source>
        <dbReference type="ARBA" id="ARBA00022801"/>
    </source>
</evidence>
<gene>
    <name evidence="7" type="primary">add</name>
    <name evidence="7" type="ORF">GCM10023321_29610</name>
</gene>
<comment type="caution">
    <text evidence="7">The sequence shown here is derived from an EMBL/GenBank/DDBJ whole genome shotgun (WGS) entry which is preliminary data.</text>
</comment>
<dbReference type="Pfam" id="PF00962">
    <property type="entry name" value="A_deaminase"/>
    <property type="match status" value="1"/>
</dbReference>
<name>A0ABP9Q4D1_9PSEU</name>
<evidence type="ECO:0000256" key="5">
    <source>
        <dbReference type="ARBA" id="ARBA00022833"/>
    </source>
</evidence>
<sequence length="340" mass="36421">MSVIVDVAKFAAALPKVELHLHLVGSASLETVLTLARRHPDGGVPTDREELRRFYAFRDFPHFLRVYHDVNLLVNTGADVVTLLAGLAEDLAGHNVRYAEVQVTPVRNRMAGIDHDDLAQALVDGRELARTEHGVELGWIFDSDSLLGPAGAEETVDFALRQRPAGTVGIGLGGPELNVRRADFAPAFRRATEGGLRSLPHAGETVGPDEVWAAVTELGAERIGHGIGAATDPRLLEHLATHRIPLEVCPSSNVATAAVPSLAEHPLPTLVAAGVPVTLATDDPGMFHCDLTGEYRLCHEVFGFGVDELATIARTGAEAAYCTPELRTQILTEINALLPH</sequence>
<evidence type="ECO:0000313" key="8">
    <source>
        <dbReference type="Proteomes" id="UP001428817"/>
    </source>
</evidence>
<dbReference type="Proteomes" id="UP001428817">
    <property type="component" value="Unassembled WGS sequence"/>
</dbReference>
<dbReference type="EMBL" id="BAABJP010000010">
    <property type="protein sequence ID" value="GAA5155673.1"/>
    <property type="molecule type" value="Genomic_DNA"/>
</dbReference>
<dbReference type="SUPFAM" id="SSF51556">
    <property type="entry name" value="Metallo-dependent hydrolases"/>
    <property type="match status" value="1"/>
</dbReference>
<comment type="similarity">
    <text evidence="2">Belongs to the metallo-dependent hydrolases superfamily. Adenosine and AMP deaminases family.</text>
</comment>
<reference evidence="8" key="1">
    <citation type="journal article" date="2019" name="Int. J. Syst. Evol. Microbiol.">
        <title>The Global Catalogue of Microorganisms (GCM) 10K type strain sequencing project: providing services to taxonomists for standard genome sequencing and annotation.</title>
        <authorList>
            <consortium name="The Broad Institute Genomics Platform"/>
            <consortium name="The Broad Institute Genome Sequencing Center for Infectious Disease"/>
            <person name="Wu L."/>
            <person name="Ma J."/>
        </authorList>
    </citation>
    <scope>NUCLEOTIDE SEQUENCE [LARGE SCALE GENOMIC DNA]</scope>
    <source>
        <strain evidence="8">JCM 18303</strain>
    </source>
</reference>
<dbReference type="NCBIfam" id="TIGR01430">
    <property type="entry name" value="aden_deam"/>
    <property type="match status" value="1"/>
</dbReference>
<organism evidence="7 8">
    <name type="scientific">Pseudonocardia eucalypti</name>
    <dbReference type="NCBI Taxonomy" id="648755"/>
    <lineage>
        <taxon>Bacteria</taxon>
        <taxon>Bacillati</taxon>
        <taxon>Actinomycetota</taxon>
        <taxon>Actinomycetes</taxon>
        <taxon>Pseudonocardiales</taxon>
        <taxon>Pseudonocardiaceae</taxon>
        <taxon>Pseudonocardia</taxon>
    </lineage>
</organism>
<dbReference type="InterPro" id="IPR001365">
    <property type="entry name" value="A_deaminase_dom"/>
</dbReference>
<keyword evidence="3" id="KW-0479">Metal-binding</keyword>
<comment type="cofactor">
    <cofactor evidence="1">
        <name>Zn(2+)</name>
        <dbReference type="ChEBI" id="CHEBI:29105"/>
    </cofactor>
</comment>
<feature type="domain" description="Adenosine deaminase" evidence="6">
    <location>
        <begin position="15"/>
        <end position="335"/>
    </location>
</feature>
<evidence type="ECO:0000259" key="6">
    <source>
        <dbReference type="Pfam" id="PF00962"/>
    </source>
</evidence>
<dbReference type="InterPro" id="IPR006330">
    <property type="entry name" value="Ado/ade_deaminase"/>
</dbReference>
<keyword evidence="4" id="KW-0378">Hydrolase</keyword>
<keyword evidence="8" id="KW-1185">Reference proteome</keyword>
<dbReference type="PANTHER" id="PTHR43114">
    <property type="entry name" value="ADENINE DEAMINASE"/>
    <property type="match status" value="1"/>
</dbReference>
<dbReference type="InterPro" id="IPR032466">
    <property type="entry name" value="Metal_Hydrolase"/>
</dbReference>
<evidence type="ECO:0000256" key="2">
    <source>
        <dbReference type="ARBA" id="ARBA00006676"/>
    </source>
</evidence>
<proteinExistence type="inferred from homology"/>
<dbReference type="Gene3D" id="3.20.20.140">
    <property type="entry name" value="Metal-dependent hydrolases"/>
    <property type="match status" value="1"/>
</dbReference>
<evidence type="ECO:0000256" key="3">
    <source>
        <dbReference type="ARBA" id="ARBA00022723"/>
    </source>
</evidence>
<evidence type="ECO:0000313" key="7">
    <source>
        <dbReference type="EMBL" id="GAA5155673.1"/>
    </source>
</evidence>
<accession>A0ABP9Q4D1</accession>